<protein>
    <submittedName>
        <fullName evidence="1">Uncharacterized protein</fullName>
    </submittedName>
</protein>
<sequence>MQSEYFITSRNNQHIVALTEVQFKELKRAKKRLSSSFAVAHKYRLVKANFEMTVDAMARLGQLYVEQAGIEAMETAKPHLNACVNNFILSSRMFTSQLKRHVQACLPQNRRSQQQLTEAIDREYHGSFAYRFVDSLYDYVSLYGISIHTLIMESVVSEKADGTLSRQYGLKAMVEKDFIGGPAEFRALVFDEIKAPVNLMEVFGQFNESVERLHHVALELVKDVADEANATVLEFLNVFIAEHGTEHDNLFVVHKTSARHEKVYDKFPLSMYVNNHNMDSDYV</sequence>
<accession>A0ABT2VKT6</accession>
<dbReference type="Proteomes" id="UP001209257">
    <property type="component" value="Unassembled WGS sequence"/>
</dbReference>
<organism evidence="1 2">
    <name type="scientific">Alteromonas salexigens</name>
    <dbReference type="NCBI Taxonomy" id="2982530"/>
    <lineage>
        <taxon>Bacteria</taxon>
        <taxon>Pseudomonadati</taxon>
        <taxon>Pseudomonadota</taxon>
        <taxon>Gammaproteobacteria</taxon>
        <taxon>Alteromonadales</taxon>
        <taxon>Alteromonadaceae</taxon>
        <taxon>Alteromonas/Salinimonas group</taxon>
        <taxon>Alteromonas</taxon>
    </lineage>
</organism>
<evidence type="ECO:0000313" key="2">
    <source>
        <dbReference type="Proteomes" id="UP001209257"/>
    </source>
</evidence>
<keyword evidence="2" id="KW-1185">Reference proteome</keyword>
<reference evidence="2" key="1">
    <citation type="submission" date="2023-07" db="EMBL/GenBank/DDBJ databases">
        <title>Study on multiphase classification of strain Alteromonas salexigens isolated from the Yellow Sea.</title>
        <authorList>
            <person name="Sun L."/>
        </authorList>
    </citation>
    <scope>NUCLEOTIDE SEQUENCE [LARGE SCALE GENOMIC DNA]</scope>
    <source>
        <strain evidence="2">ASW11-19</strain>
    </source>
</reference>
<gene>
    <name evidence="1" type="ORF">OCL06_04790</name>
</gene>
<name>A0ABT2VKT6_9ALTE</name>
<proteinExistence type="predicted"/>
<comment type="caution">
    <text evidence="1">The sequence shown here is derived from an EMBL/GenBank/DDBJ whole genome shotgun (WGS) entry which is preliminary data.</text>
</comment>
<evidence type="ECO:0000313" key="1">
    <source>
        <dbReference type="EMBL" id="MCU7553910.1"/>
    </source>
</evidence>
<dbReference type="EMBL" id="JAOTJC010000006">
    <property type="protein sequence ID" value="MCU7553910.1"/>
    <property type="molecule type" value="Genomic_DNA"/>
</dbReference>
<dbReference type="RefSeq" id="WP_262992608.1">
    <property type="nucleotide sequence ID" value="NZ_JAOTJC010000006.1"/>
</dbReference>